<dbReference type="RefSeq" id="WP_344468413.1">
    <property type="nucleotide sequence ID" value="NZ_BAAANT010000040.1"/>
</dbReference>
<dbReference type="InterPro" id="IPR017517">
    <property type="entry name" value="Maleyloyr_isom"/>
</dbReference>
<dbReference type="Gene3D" id="1.20.120.450">
    <property type="entry name" value="dinb family like domain"/>
    <property type="match status" value="1"/>
</dbReference>
<dbReference type="NCBIfam" id="TIGR03086">
    <property type="entry name" value="TIGR03086 family metal-binding protein"/>
    <property type="match status" value="1"/>
</dbReference>
<name>A0ABP5LV01_9ACTN</name>
<reference evidence="3" key="1">
    <citation type="journal article" date="2019" name="Int. J. Syst. Evol. Microbiol.">
        <title>The Global Catalogue of Microorganisms (GCM) 10K type strain sequencing project: providing services to taxonomists for standard genome sequencing and annotation.</title>
        <authorList>
            <consortium name="The Broad Institute Genomics Platform"/>
            <consortium name="The Broad Institute Genome Sequencing Center for Infectious Disease"/>
            <person name="Wu L."/>
            <person name="Ma J."/>
        </authorList>
    </citation>
    <scope>NUCLEOTIDE SEQUENCE [LARGE SCALE GENOMIC DNA]</scope>
    <source>
        <strain evidence="3">JCM 14560</strain>
    </source>
</reference>
<organism evidence="2 3">
    <name type="scientific">Kitasatospora kazusensis</name>
    <dbReference type="NCBI Taxonomy" id="407974"/>
    <lineage>
        <taxon>Bacteria</taxon>
        <taxon>Bacillati</taxon>
        <taxon>Actinomycetota</taxon>
        <taxon>Actinomycetes</taxon>
        <taxon>Kitasatosporales</taxon>
        <taxon>Streptomycetaceae</taxon>
        <taxon>Kitasatospora</taxon>
    </lineage>
</organism>
<accession>A0ABP5LV01</accession>
<evidence type="ECO:0000259" key="1">
    <source>
        <dbReference type="Pfam" id="PF11716"/>
    </source>
</evidence>
<dbReference type="Pfam" id="PF11716">
    <property type="entry name" value="MDMPI_N"/>
    <property type="match status" value="1"/>
</dbReference>
<dbReference type="InterPro" id="IPR034660">
    <property type="entry name" value="DinB/YfiT-like"/>
</dbReference>
<gene>
    <name evidence="2" type="ORF">GCM10009760_52200</name>
</gene>
<keyword evidence="3" id="KW-1185">Reference proteome</keyword>
<evidence type="ECO:0000313" key="2">
    <source>
        <dbReference type="EMBL" id="GAA2153916.1"/>
    </source>
</evidence>
<dbReference type="NCBIfam" id="TIGR03083">
    <property type="entry name" value="maleylpyruvate isomerase family mycothiol-dependent enzyme"/>
    <property type="match status" value="1"/>
</dbReference>
<dbReference type="Proteomes" id="UP001422759">
    <property type="component" value="Unassembled WGS sequence"/>
</dbReference>
<evidence type="ECO:0000313" key="3">
    <source>
        <dbReference type="Proteomes" id="UP001422759"/>
    </source>
</evidence>
<dbReference type="SUPFAM" id="SSF109854">
    <property type="entry name" value="DinB/YfiT-like putative metalloenzymes"/>
    <property type="match status" value="1"/>
</dbReference>
<dbReference type="InterPro" id="IPR024344">
    <property type="entry name" value="MDMPI_metal-binding"/>
</dbReference>
<protein>
    <submittedName>
        <fullName evidence="2">TIGR03086 family metal-binding protein</fullName>
    </submittedName>
</protein>
<dbReference type="EMBL" id="BAAANT010000040">
    <property type="protein sequence ID" value="GAA2153916.1"/>
    <property type="molecule type" value="Genomic_DNA"/>
</dbReference>
<sequence length="191" mass="20051">MDATTDLRPLYQDAADQLAKLIDAVTPEQLGLPTPCEEFDVRALLSHTVGGMHRAAYIGEGGHPTDVAALVGEAADDAWPAVLGRARARMAAAWADDATLERPTAVPWGTVPGRAALGGYFMELVTHSWDLAQAVAPGTVLDEELGRVALAFAEQALPAERRGPGVPFGPVRPAPADADPTTRLAAWLGRA</sequence>
<comment type="caution">
    <text evidence="2">The sequence shown here is derived from an EMBL/GenBank/DDBJ whole genome shotgun (WGS) entry which is preliminary data.</text>
</comment>
<dbReference type="InterPro" id="IPR017520">
    <property type="entry name" value="CHP03086"/>
</dbReference>
<proteinExistence type="predicted"/>
<feature type="domain" description="Mycothiol-dependent maleylpyruvate isomerase metal-binding" evidence="1">
    <location>
        <begin position="12"/>
        <end position="132"/>
    </location>
</feature>